<dbReference type="AlphaFoldDB" id="A0A6A6AZB7"/>
<dbReference type="GeneID" id="54301149"/>
<proteinExistence type="predicted"/>
<reference evidence="1" key="1">
    <citation type="journal article" date="2020" name="Stud. Mycol.">
        <title>101 Dothideomycetes genomes: a test case for predicting lifestyles and emergence of pathogens.</title>
        <authorList>
            <person name="Haridas S."/>
            <person name="Albert R."/>
            <person name="Binder M."/>
            <person name="Bloem J."/>
            <person name="Labutti K."/>
            <person name="Salamov A."/>
            <person name="Andreopoulos B."/>
            <person name="Baker S."/>
            <person name="Barry K."/>
            <person name="Bills G."/>
            <person name="Bluhm B."/>
            <person name="Cannon C."/>
            <person name="Castanera R."/>
            <person name="Culley D."/>
            <person name="Daum C."/>
            <person name="Ezra D."/>
            <person name="Gonzalez J."/>
            <person name="Henrissat B."/>
            <person name="Kuo A."/>
            <person name="Liang C."/>
            <person name="Lipzen A."/>
            <person name="Lutzoni F."/>
            <person name="Magnuson J."/>
            <person name="Mondo S."/>
            <person name="Nolan M."/>
            <person name="Ohm R."/>
            <person name="Pangilinan J."/>
            <person name="Park H.-J."/>
            <person name="Ramirez L."/>
            <person name="Alfaro M."/>
            <person name="Sun H."/>
            <person name="Tritt A."/>
            <person name="Yoshinaga Y."/>
            <person name="Zwiers L.-H."/>
            <person name="Turgeon B."/>
            <person name="Goodwin S."/>
            <person name="Spatafora J."/>
            <person name="Crous P."/>
            <person name="Grigoriev I."/>
        </authorList>
    </citation>
    <scope>NUCLEOTIDE SEQUENCE</scope>
    <source>
        <strain evidence="1">CBS 121167</strain>
    </source>
</reference>
<gene>
    <name evidence="1" type="ORF">K452DRAFT_313324</name>
</gene>
<dbReference type="RefSeq" id="XP_033392013.1">
    <property type="nucleotide sequence ID" value="XM_033543652.1"/>
</dbReference>
<sequence length="330" mass="37340">MDQITLAHRSRPVEAPPQTLGAVERFSNIAELFDEVMLHILSSEHYGPQHQMPTAVAWEHHAPMHEVATVVACMRVCKAWKANIKRSPRVSRLLFLTPEQESTLTFWEPGDIEPGSIPAYYRAPPLIKTVFVDPTTGQHREIHSQHLKLNPLLDALLPMTTLVPFWFNVWRSNPDTLELDLIDLFEPHADHTIARCNVSGVIPMHTPSPESILTQVTFGSVIPRDVLIAPRNADIQDMFVVQPPVLEMRINAGFKCAGTIKSKAGVRFAHLLRWMHAYEGLVVAGAWHVDRIDVDDDFVKGSPWFPLRMHHETMARVMDSEEAKTILECI</sequence>
<organism evidence="1 2">
    <name type="scientific">Aplosporella prunicola CBS 121167</name>
    <dbReference type="NCBI Taxonomy" id="1176127"/>
    <lineage>
        <taxon>Eukaryota</taxon>
        <taxon>Fungi</taxon>
        <taxon>Dikarya</taxon>
        <taxon>Ascomycota</taxon>
        <taxon>Pezizomycotina</taxon>
        <taxon>Dothideomycetes</taxon>
        <taxon>Dothideomycetes incertae sedis</taxon>
        <taxon>Botryosphaeriales</taxon>
        <taxon>Aplosporellaceae</taxon>
        <taxon>Aplosporella</taxon>
    </lineage>
</organism>
<protein>
    <submittedName>
        <fullName evidence="1">Uncharacterized protein</fullName>
    </submittedName>
</protein>
<keyword evidence="2" id="KW-1185">Reference proteome</keyword>
<evidence type="ECO:0000313" key="2">
    <source>
        <dbReference type="Proteomes" id="UP000799438"/>
    </source>
</evidence>
<dbReference type="Proteomes" id="UP000799438">
    <property type="component" value="Unassembled WGS sequence"/>
</dbReference>
<name>A0A6A6AZB7_9PEZI</name>
<evidence type="ECO:0000313" key="1">
    <source>
        <dbReference type="EMBL" id="KAF2136295.1"/>
    </source>
</evidence>
<accession>A0A6A6AZB7</accession>
<dbReference type="EMBL" id="ML995526">
    <property type="protein sequence ID" value="KAF2136295.1"/>
    <property type="molecule type" value="Genomic_DNA"/>
</dbReference>